<sequence>MHIILHSFSDFRVCDECHQDSIRHWCHSCKAKRFQNEFTKWTSEDSEIDKFILHIQLNANKHQGILEWIPFDRFDDVTYVAKGGFSTVYKAKWLDGPLLSWSYKTKNWNRSKNKVVCLKSLDGSTNKNEFLQEIENQLKFRGKNAITIYGITKNPTKNEYVIVMDYAKYGSLRKLLNQKFKELTWREKSGILLTIIQGLENIHEMSLMHKDFHSGNIVNQHLTGSHITDFGLCKPVSEKNPEKVFGIIPYMAPETLNKGDYSQASDIYSFGMIMLEVFTSYPPYFNIPHDASLVMDICKGLKPEIKCEIPQLLKELMEKCWNFDPLTRPIAKELMSQLAKYYFDDKEHYYNEQMKTDELNKNFIQYDPKEVHPKAIYTSRLIPKPIKPEDDTFDSRQQNFSIPNIIIENETQEM</sequence>
<evidence type="ECO:0000313" key="6">
    <source>
        <dbReference type="EMBL" id="RHZ46803.1"/>
    </source>
</evidence>
<keyword evidence="4" id="KW-0067">ATP-binding</keyword>
<keyword evidence="2" id="KW-0547">Nucleotide-binding</keyword>
<accession>A0A397GCX1</accession>
<dbReference type="Pfam" id="PF07714">
    <property type="entry name" value="PK_Tyr_Ser-Thr"/>
    <property type="match status" value="1"/>
</dbReference>
<evidence type="ECO:0000256" key="2">
    <source>
        <dbReference type="ARBA" id="ARBA00022741"/>
    </source>
</evidence>
<gene>
    <name evidence="6" type="ORF">Glove_606g149</name>
</gene>
<dbReference type="EMBL" id="PQFF01000504">
    <property type="protein sequence ID" value="RHZ46803.1"/>
    <property type="molecule type" value="Genomic_DNA"/>
</dbReference>
<dbReference type="AlphaFoldDB" id="A0A397GCX1"/>
<evidence type="ECO:0000313" key="7">
    <source>
        <dbReference type="Proteomes" id="UP000266861"/>
    </source>
</evidence>
<keyword evidence="3" id="KW-0418">Kinase</keyword>
<dbReference type="STRING" id="1348612.A0A397GCX1"/>
<feature type="domain" description="Protein kinase" evidence="5">
    <location>
        <begin position="74"/>
        <end position="343"/>
    </location>
</feature>
<evidence type="ECO:0000259" key="5">
    <source>
        <dbReference type="PROSITE" id="PS50011"/>
    </source>
</evidence>
<dbReference type="SUPFAM" id="SSF56112">
    <property type="entry name" value="Protein kinase-like (PK-like)"/>
    <property type="match status" value="1"/>
</dbReference>
<keyword evidence="7" id="KW-1185">Reference proteome</keyword>
<dbReference type="InterPro" id="IPR000719">
    <property type="entry name" value="Prot_kinase_dom"/>
</dbReference>
<dbReference type="InterPro" id="IPR011009">
    <property type="entry name" value="Kinase-like_dom_sf"/>
</dbReference>
<dbReference type="Proteomes" id="UP000266861">
    <property type="component" value="Unassembled WGS sequence"/>
</dbReference>
<dbReference type="GO" id="GO:0005524">
    <property type="term" value="F:ATP binding"/>
    <property type="evidence" value="ECO:0007669"/>
    <property type="project" value="UniProtKB-KW"/>
</dbReference>
<dbReference type="PROSITE" id="PS50011">
    <property type="entry name" value="PROTEIN_KINASE_DOM"/>
    <property type="match status" value="1"/>
</dbReference>
<dbReference type="InterPro" id="IPR051681">
    <property type="entry name" value="Ser/Thr_Kinases-Pseudokinases"/>
</dbReference>
<proteinExistence type="predicted"/>
<dbReference type="PANTHER" id="PTHR44329">
    <property type="entry name" value="SERINE/THREONINE-PROTEIN KINASE TNNI3K-RELATED"/>
    <property type="match status" value="1"/>
</dbReference>
<evidence type="ECO:0000256" key="4">
    <source>
        <dbReference type="ARBA" id="ARBA00022840"/>
    </source>
</evidence>
<dbReference type="OrthoDB" id="4062651at2759"/>
<dbReference type="PANTHER" id="PTHR44329:SF288">
    <property type="entry name" value="MITOGEN-ACTIVATED PROTEIN KINASE KINASE KINASE 20"/>
    <property type="match status" value="1"/>
</dbReference>
<dbReference type="GO" id="GO:0004674">
    <property type="term" value="F:protein serine/threonine kinase activity"/>
    <property type="evidence" value="ECO:0007669"/>
    <property type="project" value="TreeGrafter"/>
</dbReference>
<organism evidence="6 7">
    <name type="scientific">Diversispora epigaea</name>
    <dbReference type="NCBI Taxonomy" id="1348612"/>
    <lineage>
        <taxon>Eukaryota</taxon>
        <taxon>Fungi</taxon>
        <taxon>Fungi incertae sedis</taxon>
        <taxon>Mucoromycota</taxon>
        <taxon>Glomeromycotina</taxon>
        <taxon>Glomeromycetes</taxon>
        <taxon>Diversisporales</taxon>
        <taxon>Diversisporaceae</taxon>
        <taxon>Diversispora</taxon>
    </lineage>
</organism>
<dbReference type="Gene3D" id="1.10.510.10">
    <property type="entry name" value="Transferase(Phosphotransferase) domain 1"/>
    <property type="match status" value="1"/>
</dbReference>
<evidence type="ECO:0000256" key="3">
    <source>
        <dbReference type="ARBA" id="ARBA00022777"/>
    </source>
</evidence>
<evidence type="ECO:0000256" key="1">
    <source>
        <dbReference type="ARBA" id="ARBA00022679"/>
    </source>
</evidence>
<reference evidence="6 7" key="1">
    <citation type="submission" date="2018-08" db="EMBL/GenBank/DDBJ databases">
        <title>Genome and evolution of the arbuscular mycorrhizal fungus Diversispora epigaea (formerly Glomus versiforme) and its bacterial endosymbionts.</title>
        <authorList>
            <person name="Sun X."/>
            <person name="Fei Z."/>
            <person name="Harrison M."/>
        </authorList>
    </citation>
    <scope>NUCLEOTIDE SEQUENCE [LARGE SCALE GENOMIC DNA]</scope>
    <source>
        <strain evidence="6 7">IT104</strain>
    </source>
</reference>
<dbReference type="InterPro" id="IPR001245">
    <property type="entry name" value="Ser-Thr/Tyr_kinase_cat_dom"/>
</dbReference>
<keyword evidence="1" id="KW-0808">Transferase</keyword>
<comment type="caution">
    <text evidence="6">The sequence shown here is derived from an EMBL/GenBank/DDBJ whole genome shotgun (WGS) entry which is preliminary data.</text>
</comment>
<name>A0A397GCX1_9GLOM</name>
<protein>
    <recommendedName>
        <fullName evidence="5">Protein kinase domain-containing protein</fullName>
    </recommendedName>
</protein>